<dbReference type="RefSeq" id="WP_312881507.1">
    <property type="nucleotide sequence ID" value="NZ_JACJII010000001.1"/>
</dbReference>
<keyword evidence="11" id="KW-1185">Reference proteome</keyword>
<dbReference type="InterPro" id="IPR036962">
    <property type="entry name" value="Glyco_hydro_3_N_sf"/>
</dbReference>
<name>A0A7W3N5H4_9ACTN</name>
<evidence type="ECO:0000259" key="9">
    <source>
        <dbReference type="Pfam" id="PF01915"/>
    </source>
</evidence>
<evidence type="ECO:0000256" key="1">
    <source>
        <dbReference type="ARBA" id="ARBA00001231"/>
    </source>
</evidence>
<feature type="compositionally biased region" description="Low complexity" evidence="6">
    <location>
        <begin position="29"/>
        <end position="38"/>
    </location>
</feature>
<dbReference type="SUPFAM" id="SSF52279">
    <property type="entry name" value="Beta-D-glucan exohydrolase, C-terminal domain"/>
    <property type="match status" value="1"/>
</dbReference>
<dbReference type="Pfam" id="PF00933">
    <property type="entry name" value="Glyco_hydro_3"/>
    <property type="match status" value="1"/>
</dbReference>
<dbReference type="PRINTS" id="PR00133">
    <property type="entry name" value="GLHYDRLASE3"/>
</dbReference>
<dbReference type="InterPro" id="IPR002772">
    <property type="entry name" value="Glyco_hydro_3_C"/>
</dbReference>
<dbReference type="Pfam" id="PF01915">
    <property type="entry name" value="Glyco_hydro_3_C"/>
    <property type="match status" value="1"/>
</dbReference>
<evidence type="ECO:0000259" key="8">
    <source>
        <dbReference type="Pfam" id="PF00933"/>
    </source>
</evidence>
<dbReference type="Gene3D" id="3.40.50.1700">
    <property type="entry name" value="Glycoside hydrolase family 3 C-terminal domain"/>
    <property type="match status" value="2"/>
</dbReference>
<sequence length="548" mass="57197">MRRSRTPVAVVAAALALPLAACNGGTTGTGSSMSQQTGAPTPTATRSAEPAAWIGDFVKGMSLEQKVGQLFVPTFADRADAERMIRRYHVGGFIYFPGNARDPVQTARLSNALQRASEIPLLLGVDEEQGLVTRLPYLTKFPGNMALGATAQPGLAHEAARVTGTELRALGINQNYAPVADVNVNPANPVIGVRSFGSDPALVSQMLGGAVQGYQDAGVAATAKHFPGHGDTDVDSHTGLPVIRHTRQEWERLDAPPFQAAVRQGVDAIMTAHIVVPGLDDSGDPATMSRTVLTGLLRQKLGYRGVIVTDSLQMAGARQKYGATQAAVRAVQAGADQLLMPPNLAGAHAAVVSAVRRGAITRQRLDESVTRILALKARRGLFGDVQVDPRRAAQVVGSRAHQEVARRVAEASVTLVRNKGGALPLRNGTRVHVAGPHAPQLAAALRKRNVRIAGSPQAADVVVLTTQDAGAATAARIRAMGGRPVVAVALGRPYDLAHAGAATATLATYSSGNVSLNALARVLTGQTKPAGRLPVQVSGLRFGHGLTY</sequence>
<dbReference type="PANTHER" id="PTHR30480">
    <property type="entry name" value="BETA-HEXOSAMINIDASE-RELATED"/>
    <property type="match status" value="1"/>
</dbReference>
<comment type="catalytic activity">
    <reaction evidence="1">
        <text>Hydrolysis of terminal non-reducing N-acetyl-D-hexosamine residues in N-acetyl-beta-D-hexosaminides.</text>
        <dbReference type="EC" id="3.2.1.52"/>
    </reaction>
</comment>
<accession>A0A7W3N5H4</accession>
<protein>
    <recommendedName>
        <fullName evidence="3">beta-N-acetylhexosaminidase</fullName>
        <ecNumber evidence="3">3.2.1.52</ecNumber>
    </recommendedName>
</protein>
<proteinExistence type="inferred from homology"/>
<evidence type="ECO:0000313" key="11">
    <source>
        <dbReference type="Proteomes" id="UP000539313"/>
    </source>
</evidence>
<dbReference type="Proteomes" id="UP000539313">
    <property type="component" value="Unassembled WGS sequence"/>
</dbReference>
<evidence type="ECO:0000256" key="7">
    <source>
        <dbReference type="SAM" id="SignalP"/>
    </source>
</evidence>
<feature type="signal peptide" evidence="7">
    <location>
        <begin position="1"/>
        <end position="23"/>
    </location>
</feature>
<evidence type="ECO:0000313" key="10">
    <source>
        <dbReference type="EMBL" id="MBA9007866.1"/>
    </source>
</evidence>
<dbReference type="EC" id="3.2.1.52" evidence="3"/>
<dbReference type="InterPro" id="IPR050226">
    <property type="entry name" value="NagZ_Beta-hexosaminidase"/>
</dbReference>
<evidence type="ECO:0000256" key="2">
    <source>
        <dbReference type="ARBA" id="ARBA00005336"/>
    </source>
</evidence>
<dbReference type="InterPro" id="IPR017853">
    <property type="entry name" value="GH"/>
</dbReference>
<feature type="domain" description="Glycoside hydrolase family 3 C-terminal" evidence="9">
    <location>
        <begin position="460"/>
        <end position="537"/>
    </location>
</feature>
<dbReference type="PANTHER" id="PTHR30480:SF13">
    <property type="entry name" value="BETA-HEXOSAMINIDASE"/>
    <property type="match status" value="1"/>
</dbReference>
<comment type="caution">
    <text evidence="10">The sequence shown here is derived from an EMBL/GenBank/DDBJ whole genome shotgun (WGS) entry which is preliminary data.</text>
</comment>
<dbReference type="FunFam" id="3.20.20.300:FF:000014">
    <property type="entry name" value="Beta-hexosaminidase, lipoprotein"/>
    <property type="match status" value="1"/>
</dbReference>
<dbReference type="GO" id="GO:0009254">
    <property type="term" value="P:peptidoglycan turnover"/>
    <property type="evidence" value="ECO:0007669"/>
    <property type="project" value="TreeGrafter"/>
</dbReference>
<feature type="region of interest" description="Disordered" evidence="6">
    <location>
        <begin position="27"/>
        <end position="46"/>
    </location>
</feature>
<dbReference type="GO" id="GO:0004563">
    <property type="term" value="F:beta-N-acetylhexosaminidase activity"/>
    <property type="evidence" value="ECO:0007669"/>
    <property type="project" value="UniProtKB-EC"/>
</dbReference>
<dbReference type="GO" id="GO:0005975">
    <property type="term" value="P:carbohydrate metabolic process"/>
    <property type="evidence" value="ECO:0007669"/>
    <property type="project" value="InterPro"/>
</dbReference>
<gene>
    <name evidence="10" type="ORF">HNR21_006748</name>
</gene>
<dbReference type="SUPFAM" id="SSF51445">
    <property type="entry name" value="(Trans)glycosidases"/>
    <property type="match status" value="1"/>
</dbReference>
<organism evidence="10 11">
    <name type="scientific">Thermomonospora cellulosilytica</name>
    <dbReference type="NCBI Taxonomy" id="1411118"/>
    <lineage>
        <taxon>Bacteria</taxon>
        <taxon>Bacillati</taxon>
        <taxon>Actinomycetota</taxon>
        <taxon>Actinomycetes</taxon>
        <taxon>Streptosporangiales</taxon>
        <taxon>Thermomonosporaceae</taxon>
        <taxon>Thermomonospora</taxon>
    </lineage>
</organism>
<evidence type="ECO:0000256" key="4">
    <source>
        <dbReference type="ARBA" id="ARBA00022801"/>
    </source>
</evidence>
<keyword evidence="4 10" id="KW-0378">Hydrolase</keyword>
<dbReference type="Gene3D" id="3.20.20.300">
    <property type="entry name" value="Glycoside hydrolase, family 3, N-terminal domain"/>
    <property type="match status" value="1"/>
</dbReference>
<dbReference type="EMBL" id="JACJII010000001">
    <property type="protein sequence ID" value="MBA9007866.1"/>
    <property type="molecule type" value="Genomic_DNA"/>
</dbReference>
<dbReference type="InterPro" id="IPR036881">
    <property type="entry name" value="Glyco_hydro_3_C_sf"/>
</dbReference>
<dbReference type="AlphaFoldDB" id="A0A7W3N5H4"/>
<feature type="domain" description="Glycoside hydrolase family 3 N-terminal" evidence="8">
    <location>
        <begin position="63"/>
        <end position="374"/>
    </location>
</feature>
<reference evidence="10 11" key="1">
    <citation type="submission" date="2020-08" db="EMBL/GenBank/DDBJ databases">
        <title>Sequencing the genomes of 1000 actinobacteria strains.</title>
        <authorList>
            <person name="Klenk H.-P."/>
        </authorList>
    </citation>
    <scope>NUCLEOTIDE SEQUENCE [LARGE SCALE GENOMIC DNA]</scope>
    <source>
        <strain evidence="10 11">DSM 45823</strain>
    </source>
</reference>
<feature type="chain" id="PRO_5039556379" description="beta-N-acetylhexosaminidase" evidence="7">
    <location>
        <begin position="24"/>
        <end position="548"/>
    </location>
</feature>
<evidence type="ECO:0000256" key="5">
    <source>
        <dbReference type="ARBA" id="ARBA00023295"/>
    </source>
</evidence>
<dbReference type="InterPro" id="IPR001764">
    <property type="entry name" value="Glyco_hydro_3_N"/>
</dbReference>
<comment type="similarity">
    <text evidence="2">Belongs to the glycosyl hydrolase 3 family.</text>
</comment>
<keyword evidence="7" id="KW-0732">Signal</keyword>
<keyword evidence="5 10" id="KW-0326">Glycosidase</keyword>
<evidence type="ECO:0000256" key="3">
    <source>
        <dbReference type="ARBA" id="ARBA00012663"/>
    </source>
</evidence>
<evidence type="ECO:0000256" key="6">
    <source>
        <dbReference type="SAM" id="MobiDB-lite"/>
    </source>
</evidence>